<dbReference type="AlphaFoldDB" id="A0A8B6HDZ0"/>
<dbReference type="InterPro" id="IPR041588">
    <property type="entry name" value="Integrase_H2C2"/>
</dbReference>
<reference evidence="2" key="1">
    <citation type="submission" date="2018-11" db="EMBL/GenBank/DDBJ databases">
        <authorList>
            <person name="Alioto T."/>
            <person name="Alioto T."/>
        </authorList>
    </citation>
    <scope>NUCLEOTIDE SEQUENCE</scope>
</reference>
<dbReference type="Proteomes" id="UP000596742">
    <property type="component" value="Unassembled WGS sequence"/>
</dbReference>
<protein>
    <recommendedName>
        <fullName evidence="1">Integrase zinc-binding domain-containing protein</fullName>
    </recommendedName>
</protein>
<evidence type="ECO:0000313" key="2">
    <source>
        <dbReference type="EMBL" id="VDI77813.1"/>
    </source>
</evidence>
<name>A0A8B6HDZ0_MYTGA</name>
<evidence type="ECO:0000313" key="3">
    <source>
        <dbReference type="Proteomes" id="UP000596742"/>
    </source>
</evidence>
<dbReference type="Gene3D" id="1.10.340.70">
    <property type="match status" value="1"/>
</dbReference>
<accession>A0A8B6HDZ0</accession>
<sequence>MKAKIYVDESAVPKYFKARPLSYALKDKVEMELERLEKKASGPDSDSTCSYGIFVVTTRESKFGLRNRSMCSWEEVNGAKIKKRNIKSKETKASPTNVQDGCIFVGGRVIIPQPEREAMLNELHQEHTGITRMTSLPKSYIWWPGMENGLELTVVNCYSCQENRKITSRSTVTSVGISEPSVVKNQHELCRTIQL</sequence>
<organism evidence="2 3">
    <name type="scientific">Mytilus galloprovincialis</name>
    <name type="common">Mediterranean mussel</name>
    <dbReference type="NCBI Taxonomy" id="29158"/>
    <lineage>
        <taxon>Eukaryota</taxon>
        <taxon>Metazoa</taxon>
        <taxon>Spiralia</taxon>
        <taxon>Lophotrochozoa</taxon>
        <taxon>Mollusca</taxon>
        <taxon>Bivalvia</taxon>
        <taxon>Autobranchia</taxon>
        <taxon>Pteriomorphia</taxon>
        <taxon>Mytilida</taxon>
        <taxon>Mytiloidea</taxon>
        <taxon>Mytilidae</taxon>
        <taxon>Mytilinae</taxon>
        <taxon>Mytilus</taxon>
    </lineage>
</organism>
<dbReference type="InterPro" id="IPR050951">
    <property type="entry name" value="Retrovirus_Pol_polyprotein"/>
</dbReference>
<keyword evidence="3" id="KW-1185">Reference proteome</keyword>
<dbReference type="PANTHER" id="PTHR37984">
    <property type="entry name" value="PROTEIN CBG26694"/>
    <property type="match status" value="1"/>
</dbReference>
<dbReference type="EMBL" id="UYJE01009887">
    <property type="protein sequence ID" value="VDI77813.1"/>
    <property type="molecule type" value="Genomic_DNA"/>
</dbReference>
<dbReference type="Pfam" id="PF17921">
    <property type="entry name" value="Integrase_H2C2"/>
    <property type="match status" value="1"/>
</dbReference>
<gene>
    <name evidence="2" type="ORF">MGAL_10B006707</name>
</gene>
<feature type="domain" description="Integrase zinc-binding" evidence="1">
    <location>
        <begin position="111"/>
        <end position="164"/>
    </location>
</feature>
<dbReference type="PANTHER" id="PTHR37984:SF13">
    <property type="entry name" value="RIBONUCLEASE H"/>
    <property type="match status" value="1"/>
</dbReference>
<dbReference type="OrthoDB" id="8035539at2759"/>
<comment type="caution">
    <text evidence="2">The sequence shown here is derived from an EMBL/GenBank/DDBJ whole genome shotgun (WGS) entry which is preliminary data.</text>
</comment>
<proteinExistence type="predicted"/>
<evidence type="ECO:0000259" key="1">
    <source>
        <dbReference type="Pfam" id="PF17921"/>
    </source>
</evidence>